<reference evidence="9 10" key="1">
    <citation type="submission" date="2021-08" db="EMBL/GenBank/DDBJ databases">
        <title>Draft Genome Sequence of Phanerochaete sordida strain YK-624.</title>
        <authorList>
            <person name="Mori T."/>
            <person name="Dohra H."/>
            <person name="Suzuki T."/>
            <person name="Kawagishi H."/>
            <person name="Hirai H."/>
        </authorList>
    </citation>
    <scope>NUCLEOTIDE SEQUENCE [LARGE SCALE GENOMIC DNA]</scope>
    <source>
        <strain evidence="9 10">YK-624</strain>
    </source>
</reference>
<sequence>MPTSARKSSMGQNRRGPQKYIPYRADDLQHGKRTGLAVGMIEHDSDGFEPFEKLMGQADLRTPPKPKVQGKRRRLKAPIVVQEEEDYDDGEVSMDLVDSNPNSPATYFSQARVASITSSVQRVGSSSRPVQRLSDVDFDKVPSPRYSNGTPGVARRMSLGFGLSSGRPSHLAYSSRGDDFEEESEGGFDAPPFEEGFDDHELPASDIETDQERTPVPQRKHSLASTRKSFANLSRAEEDEQEQERDDEDMQIDEDQEEADEVERRVSGKQAKPKGRMRVVEEEPEPQHDDYMEDEIAQGMEEIDRMPEEDFDQEMEEDGGEEPQRGQVRQRDEDDSVEKGRTKKKARKENQAEPAPPKPKKSKPPKKQQNVLSEAMYDVNVDENGLRRSKRKRYAPLDWWRCEKVVYGRRESGNQFVPTIKEIRRIPKEEVQPLGAKHKRRRKPNSKGKASVEPEPPIFWNPEEGWDDETNPMAVVTDFVTGKESETRVAFTAGMVSLRDAANANFKFQKMFSDGSFLAAGQLLIPPEGSKPTKSTRDNSFIFYVIEGGVKVTIHRTSFIITTGGMFYVPRGNMYVIHNVSDRDARLFFAQARKVEKEELDGDREDRSPTFVNSPSR</sequence>
<evidence type="ECO:0000256" key="7">
    <source>
        <dbReference type="SAM" id="MobiDB-lite"/>
    </source>
</evidence>
<feature type="compositionally biased region" description="Acidic residues" evidence="7">
    <location>
        <begin position="237"/>
        <end position="261"/>
    </location>
</feature>
<feature type="compositionally biased region" description="Basic residues" evidence="7">
    <location>
        <begin position="436"/>
        <end position="446"/>
    </location>
</feature>
<feature type="region of interest" description="Disordered" evidence="7">
    <location>
        <begin position="596"/>
        <end position="617"/>
    </location>
</feature>
<dbReference type="PANTHER" id="PTHR16684">
    <property type="entry name" value="CENTROMERE PROTEIN C"/>
    <property type="match status" value="1"/>
</dbReference>
<feature type="region of interest" description="Disordered" evidence="7">
    <location>
        <begin position="434"/>
        <end position="464"/>
    </location>
</feature>
<comment type="function">
    <text evidence="5">Component of the kinetochore, a multiprotein complex that assembles on centromeric DNA and attaches chromosomes to spindle microtubules, mediating chromosome segregation and sister chromatid segregation during meiosis and mitosis. Component of the inner kinetochore constitutive centromere-associated network (CCAN), which serves as a structural platform for outer kinetochore assembly.</text>
</comment>
<dbReference type="GO" id="GO:0051382">
    <property type="term" value="P:kinetochore assembly"/>
    <property type="evidence" value="ECO:0007669"/>
    <property type="project" value="InterPro"/>
</dbReference>
<keyword evidence="4" id="KW-0539">Nucleus</keyword>
<comment type="caution">
    <text evidence="9">The sequence shown here is derived from an EMBL/GenBank/DDBJ whole genome shotgun (WGS) entry which is preliminary data.</text>
</comment>
<feature type="domain" description="Mif2/CENP-C cupin" evidence="8">
    <location>
        <begin position="506"/>
        <end position="591"/>
    </location>
</feature>
<protein>
    <recommendedName>
        <fullName evidence="6">CENP-C homolog</fullName>
    </recommendedName>
</protein>
<comment type="similarity">
    <text evidence="2">Belongs to the CENP-C/MIF2 family.</text>
</comment>
<evidence type="ECO:0000313" key="9">
    <source>
        <dbReference type="EMBL" id="GJE87017.1"/>
    </source>
</evidence>
<dbReference type="OrthoDB" id="1939643at2759"/>
<feature type="compositionally biased region" description="Basic and acidic residues" evidence="7">
    <location>
        <begin position="329"/>
        <end position="340"/>
    </location>
</feature>
<evidence type="ECO:0000256" key="1">
    <source>
        <dbReference type="ARBA" id="ARBA00004123"/>
    </source>
</evidence>
<evidence type="ECO:0000256" key="4">
    <source>
        <dbReference type="ARBA" id="ARBA00023242"/>
    </source>
</evidence>
<dbReference type="GO" id="GO:0051315">
    <property type="term" value="P:attachment of mitotic spindle microtubules to kinetochore"/>
    <property type="evidence" value="ECO:0007669"/>
    <property type="project" value="TreeGrafter"/>
</dbReference>
<dbReference type="FunFam" id="2.60.120.10:FF:000033">
    <property type="entry name" value="Centromere protein C 1"/>
    <property type="match status" value="1"/>
</dbReference>
<feature type="compositionally biased region" description="Basic and acidic residues" evidence="7">
    <location>
        <begin position="278"/>
        <end position="290"/>
    </location>
</feature>
<proteinExistence type="inferred from homology"/>
<evidence type="ECO:0000256" key="3">
    <source>
        <dbReference type="ARBA" id="ARBA00023125"/>
    </source>
</evidence>
<feature type="compositionally biased region" description="Acidic residues" evidence="7">
    <location>
        <begin position="309"/>
        <end position="321"/>
    </location>
</feature>
<evidence type="ECO:0000259" key="8">
    <source>
        <dbReference type="Pfam" id="PF11699"/>
    </source>
</evidence>
<keyword evidence="3" id="KW-0238">DNA-binding</keyword>
<dbReference type="GO" id="GO:0005634">
    <property type="term" value="C:nucleus"/>
    <property type="evidence" value="ECO:0007669"/>
    <property type="project" value="UniProtKB-SubCell"/>
</dbReference>
<comment type="subcellular location">
    <subcellularLocation>
        <location evidence="1">Nucleus</location>
    </subcellularLocation>
</comment>
<dbReference type="GO" id="GO:0019237">
    <property type="term" value="F:centromeric DNA binding"/>
    <property type="evidence" value="ECO:0007669"/>
    <property type="project" value="InterPro"/>
</dbReference>
<dbReference type="PANTHER" id="PTHR16684:SF11">
    <property type="entry name" value="CENTROMERE PROTEIN C"/>
    <property type="match status" value="1"/>
</dbReference>
<dbReference type="Pfam" id="PF11699">
    <property type="entry name" value="CENP-C_C"/>
    <property type="match status" value="1"/>
</dbReference>
<feature type="region of interest" description="Disordered" evidence="7">
    <location>
        <begin position="120"/>
        <end position="388"/>
    </location>
</feature>
<dbReference type="Proteomes" id="UP000703269">
    <property type="component" value="Unassembled WGS sequence"/>
</dbReference>
<dbReference type="Gene3D" id="2.60.120.10">
    <property type="entry name" value="Jelly Rolls"/>
    <property type="match status" value="1"/>
</dbReference>
<feature type="region of interest" description="Disordered" evidence="7">
    <location>
        <begin position="1"/>
        <end position="27"/>
    </location>
</feature>
<evidence type="ECO:0000313" key="10">
    <source>
        <dbReference type="Proteomes" id="UP000703269"/>
    </source>
</evidence>
<dbReference type="CDD" id="cd06993">
    <property type="entry name" value="cupin_CENP-C_C"/>
    <property type="match status" value="1"/>
</dbReference>
<evidence type="ECO:0000256" key="2">
    <source>
        <dbReference type="ARBA" id="ARBA00010291"/>
    </source>
</evidence>
<dbReference type="GO" id="GO:0000776">
    <property type="term" value="C:kinetochore"/>
    <property type="evidence" value="ECO:0007669"/>
    <property type="project" value="InterPro"/>
</dbReference>
<gene>
    <name evidence="9" type="ORF">PsYK624_031000</name>
</gene>
<dbReference type="InterPro" id="IPR014710">
    <property type="entry name" value="RmlC-like_jellyroll"/>
</dbReference>
<dbReference type="InterPro" id="IPR011051">
    <property type="entry name" value="RmlC_Cupin_sf"/>
</dbReference>
<dbReference type="InterPro" id="IPR025974">
    <property type="entry name" value="Mif2/CENP-C_cupin"/>
</dbReference>
<dbReference type="EMBL" id="BPQB01000005">
    <property type="protein sequence ID" value="GJE87017.1"/>
    <property type="molecule type" value="Genomic_DNA"/>
</dbReference>
<feature type="compositionally biased region" description="Polar residues" evidence="7">
    <location>
        <begin position="223"/>
        <end position="232"/>
    </location>
</feature>
<feature type="compositionally biased region" description="Polar residues" evidence="7">
    <location>
        <begin position="120"/>
        <end position="129"/>
    </location>
</feature>
<dbReference type="AlphaFoldDB" id="A0A9P3G2Q0"/>
<feature type="compositionally biased region" description="Polar residues" evidence="7">
    <location>
        <begin position="1"/>
        <end position="12"/>
    </location>
</feature>
<dbReference type="SUPFAM" id="SSF51182">
    <property type="entry name" value="RmlC-like cupins"/>
    <property type="match status" value="1"/>
</dbReference>
<dbReference type="GO" id="GO:0051455">
    <property type="term" value="P:spindle attachment to meiosis I kinetochore"/>
    <property type="evidence" value="ECO:0007669"/>
    <property type="project" value="TreeGrafter"/>
</dbReference>
<accession>A0A9P3G2Q0</accession>
<name>A0A9P3G2Q0_9APHY</name>
<keyword evidence="10" id="KW-1185">Reference proteome</keyword>
<dbReference type="InterPro" id="IPR028386">
    <property type="entry name" value="CENP-C/Mif2/cnp3"/>
</dbReference>
<organism evidence="9 10">
    <name type="scientific">Phanerochaete sordida</name>
    <dbReference type="NCBI Taxonomy" id="48140"/>
    <lineage>
        <taxon>Eukaryota</taxon>
        <taxon>Fungi</taxon>
        <taxon>Dikarya</taxon>
        <taxon>Basidiomycota</taxon>
        <taxon>Agaricomycotina</taxon>
        <taxon>Agaricomycetes</taxon>
        <taxon>Polyporales</taxon>
        <taxon>Phanerochaetaceae</taxon>
        <taxon>Phanerochaete</taxon>
    </lineage>
</organism>
<evidence type="ECO:0000256" key="5">
    <source>
        <dbReference type="ARBA" id="ARBA00057947"/>
    </source>
</evidence>
<evidence type="ECO:0000256" key="6">
    <source>
        <dbReference type="ARBA" id="ARBA00075033"/>
    </source>
</evidence>